<evidence type="ECO:0000256" key="1">
    <source>
        <dbReference type="SAM" id="Phobius"/>
    </source>
</evidence>
<dbReference type="EMBL" id="GL377618">
    <property type="protein sequence ID" value="EFJ16678.1"/>
    <property type="molecule type" value="Genomic_DNA"/>
</dbReference>
<organism evidence="3">
    <name type="scientific">Selaginella moellendorffii</name>
    <name type="common">Spikemoss</name>
    <dbReference type="NCBI Taxonomy" id="88036"/>
    <lineage>
        <taxon>Eukaryota</taxon>
        <taxon>Viridiplantae</taxon>
        <taxon>Streptophyta</taxon>
        <taxon>Embryophyta</taxon>
        <taxon>Tracheophyta</taxon>
        <taxon>Lycopodiopsida</taxon>
        <taxon>Selaginellales</taxon>
        <taxon>Selaginellaceae</taxon>
        <taxon>Selaginella</taxon>
    </lineage>
</organism>
<keyword evidence="1" id="KW-0812">Transmembrane</keyword>
<name>D8SGF0_SELML</name>
<proteinExistence type="predicted"/>
<protein>
    <recommendedName>
        <fullName evidence="4">DUF4149 domain-containing protein</fullName>
    </recommendedName>
</protein>
<evidence type="ECO:0000313" key="2">
    <source>
        <dbReference type="EMBL" id="EFJ16678.1"/>
    </source>
</evidence>
<dbReference type="HOGENOM" id="CLU_098831_1_0_1"/>
<dbReference type="KEGG" id="smo:SELMODRAFT_421806"/>
<dbReference type="Proteomes" id="UP000001514">
    <property type="component" value="Unassembled WGS sequence"/>
</dbReference>
<dbReference type="InParanoid" id="D8SGF0"/>
<feature type="transmembrane region" description="Helical" evidence="1">
    <location>
        <begin position="12"/>
        <end position="31"/>
    </location>
</feature>
<reference evidence="2 3" key="1">
    <citation type="journal article" date="2011" name="Science">
        <title>The Selaginella genome identifies genetic changes associated with the evolution of vascular plants.</title>
        <authorList>
            <person name="Banks J.A."/>
            <person name="Nishiyama T."/>
            <person name="Hasebe M."/>
            <person name="Bowman J.L."/>
            <person name="Gribskov M."/>
            <person name="dePamphilis C."/>
            <person name="Albert V.A."/>
            <person name="Aono N."/>
            <person name="Aoyama T."/>
            <person name="Ambrose B.A."/>
            <person name="Ashton N.W."/>
            <person name="Axtell M.J."/>
            <person name="Barker E."/>
            <person name="Barker M.S."/>
            <person name="Bennetzen J.L."/>
            <person name="Bonawitz N.D."/>
            <person name="Chapple C."/>
            <person name="Cheng C."/>
            <person name="Correa L.G."/>
            <person name="Dacre M."/>
            <person name="DeBarry J."/>
            <person name="Dreyer I."/>
            <person name="Elias M."/>
            <person name="Engstrom E.M."/>
            <person name="Estelle M."/>
            <person name="Feng L."/>
            <person name="Finet C."/>
            <person name="Floyd S.K."/>
            <person name="Frommer W.B."/>
            <person name="Fujita T."/>
            <person name="Gramzow L."/>
            <person name="Gutensohn M."/>
            <person name="Harholt J."/>
            <person name="Hattori M."/>
            <person name="Heyl A."/>
            <person name="Hirai T."/>
            <person name="Hiwatashi Y."/>
            <person name="Ishikawa M."/>
            <person name="Iwata M."/>
            <person name="Karol K.G."/>
            <person name="Koehler B."/>
            <person name="Kolukisaoglu U."/>
            <person name="Kubo M."/>
            <person name="Kurata T."/>
            <person name="Lalonde S."/>
            <person name="Li K."/>
            <person name="Li Y."/>
            <person name="Litt A."/>
            <person name="Lyons E."/>
            <person name="Manning G."/>
            <person name="Maruyama T."/>
            <person name="Michael T.P."/>
            <person name="Mikami K."/>
            <person name="Miyazaki S."/>
            <person name="Morinaga S."/>
            <person name="Murata T."/>
            <person name="Mueller-Roeber B."/>
            <person name="Nelson D.R."/>
            <person name="Obara M."/>
            <person name="Oguri Y."/>
            <person name="Olmstead R.G."/>
            <person name="Onodera N."/>
            <person name="Petersen B.L."/>
            <person name="Pils B."/>
            <person name="Prigge M."/>
            <person name="Rensing S.A."/>
            <person name="Riano-Pachon D.M."/>
            <person name="Roberts A.W."/>
            <person name="Sato Y."/>
            <person name="Scheller H.V."/>
            <person name="Schulz B."/>
            <person name="Schulz C."/>
            <person name="Shakirov E.V."/>
            <person name="Shibagaki N."/>
            <person name="Shinohara N."/>
            <person name="Shippen D.E."/>
            <person name="Soerensen I."/>
            <person name="Sotooka R."/>
            <person name="Sugimoto N."/>
            <person name="Sugita M."/>
            <person name="Sumikawa N."/>
            <person name="Tanurdzic M."/>
            <person name="Theissen G."/>
            <person name="Ulvskov P."/>
            <person name="Wakazuki S."/>
            <person name="Weng J.K."/>
            <person name="Willats W.W."/>
            <person name="Wipf D."/>
            <person name="Wolf P.G."/>
            <person name="Yang L."/>
            <person name="Zimmer A.D."/>
            <person name="Zhu Q."/>
            <person name="Mitros T."/>
            <person name="Hellsten U."/>
            <person name="Loque D."/>
            <person name="Otillar R."/>
            <person name="Salamov A."/>
            <person name="Schmutz J."/>
            <person name="Shapiro H."/>
            <person name="Lindquist E."/>
            <person name="Lucas S."/>
            <person name="Rokhsar D."/>
            <person name="Grigoriev I.V."/>
        </authorList>
    </citation>
    <scope>NUCLEOTIDE SEQUENCE [LARGE SCALE GENOMIC DNA]</scope>
</reference>
<evidence type="ECO:0000313" key="3">
    <source>
        <dbReference type="Proteomes" id="UP000001514"/>
    </source>
</evidence>
<sequence>MASYAKHRGLAAPLLGVNLVLYIILLGLASWALDEQLDGHLAGGNGATSDLIRFSLIAGVVGIASVLVGLFHLKHRRSESHGGAGSAAVIALLLTLLAFGVACKQIHVGYIYSDRLKALEAFAIVVAATQLLYVLLMYFADE</sequence>
<feature type="transmembrane region" description="Helical" evidence="1">
    <location>
        <begin position="83"/>
        <end position="101"/>
    </location>
</feature>
<keyword evidence="3" id="KW-1185">Reference proteome</keyword>
<dbReference type="Gramene" id="EFJ16678">
    <property type="protein sequence ID" value="EFJ16678"/>
    <property type="gene ID" value="SELMODRAFT_421806"/>
</dbReference>
<dbReference type="PANTHER" id="PTHR33294">
    <property type="entry name" value="AWPM-19-LIKE FAMILY PROTEIN"/>
    <property type="match status" value="1"/>
</dbReference>
<dbReference type="PANTHER" id="PTHR33294:SF8">
    <property type="entry name" value="OS02G0731500 PROTEIN"/>
    <property type="match status" value="1"/>
</dbReference>
<dbReference type="AlphaFoldDB" id="D8SGF0"/>
<feature type="transmembrane region" description="Helical" evidence="1">
    <location>
        <begin position="51"/>
        <end position="71"/>
    </location>
</feature>
<dbReference type="OrthoDB" id="1919377at2759"/>
<dbReference type="InterPro" id="IPR008390">
    <property type="entry name" value="AWPM-19"/>
</dbReference>
<keyword evidence="1" id="KW-1133">Transmembrane helix</keyword>
<feature type="transmembrane region" description="Helical" evidence="1">
    <location>
        <begin position="121"/>
        <end position="140"/>
    </location>
</feature>
<gene>
    <name evidence="2" type="ORF">SELMODRAFT_421806</name>
</gene>
<evidence type="ECO:0008006" key="4">
    <source>
        <dbReference type="Google" id="ProtNLM"/>
    </source>
</evidence>
<dbReference type="OMA" id="VACKQIH"/>
<dbReference type="Pfam" id="PF05512">
    <property type="entry name" value="AWPM-19"/>
    <property type="match status" value="1"/>
</dbReference>
<accession>D8SGF0</accession>
<keyword evidence="1" id="KW-0472">Membrane</keyword>